<dbReference type="PATRIC" id="fig|29311.18.peg.2104"/>
<dbReference type="CDD" id="cd04301">
    <property type="entry name" value="NAT_SF"/>
    <property type="match status" value="1"/>
</dbReference>
<dbReference type="Proteomes" id="UP000036334">
    <property type="component" value="Unassembled WGS sequence"/>
</dbReference>
<dbReference type="PANTHER" id="PTHR43877:SF1">
    <property type="entry name" value="ACETYLTRANSFERASE"/>
    <property type="match status" value="1"/>
</dbReference>
<dbReference type="AlphaFoldDB" id="A0A0I9TGB4"/>
<dbReference type="InterPro" id="IPR050832">
    <property type="entry name" value="Bact_Acetyltransf"/>
</dbReference>
<dbReference type="PANTHER" id="PTHR43877">
    <property type="entry name" value="AMINOALKYLPHOSPHONATE N-ACETYLTRANSFERASE-RELATED-RELATED"/>
    <property type="match status" value="1"/>
</dbReference>
<evidence type="ECO:0000259" key="3">
    <source>
        <dbReference type="PROSITE" id="PS51186"/>
    </source>
</evidence>
<dbReference type="PROSITE" id="PS51186">
    <property type="entry name" value="GNAT"/>
    <property type="match status" value="1"/>
</dbReference>
<gene>
    <name evidence="4" type="ORF">ABH38_16800</name>
</gene>
<comment type="caution">
    <text evidence="4">The sequence shown here is derived from an EMBL/GenBank/DDBJ whole genome shotgun (WGS) entry which is preliminary data.</text>
</comment>
<proteinExistence type="predicted"/>
<keyword evidence="2" id="KW-0012">Acyltransferase</keyword>
<dbReference type="InterPro" id="IPR016181">
    <property type="entry name" value="Acyl_CoA_acyltransferase"/>
</dbReference>
<keyword evidence="5" id="KW-1185">Reference proteome</keyword>
<evidence type="ECO:0000256" key="2">
    <source>
        <dbReference type="ARBA" id="ARBA00023315"/>
    </source>
</evidence>
<evidence type="ECO:0000313" key="4">
    <source>
        <dbReference type="EMBL" id="KLO35186.1"/>
    </source>
</evidence>
<evidence type="ECO:0000313" key="5">
    <source>
        <dbReference type="Proteomes" id="UP000036334"/>
    </source>
</evidence>
<evidence type="ECO:0000256" key="1">
    <source>
        <dbReference type="ARBA" id="ARBA00022679"/>
    </source>
</evidence>
<dbReference type="RefSeq" id="WP_047316086.1">
    <property type="nucleotide sequence ID" value="NZ_LDPQ01000020.1"/>
</dbReference>
<dbReference type="SUPFAM" id="SSF55729">
    <property type="entry name" value="Acyl-CoA N-acyltransferases (Nat)"/>
    <property type="match status" value="1"/>
</dbReference>
<dbReference type="InterPro" id="IPR000182">
    <property type="entry name" value="GNAT_dom"/>
</dbReference>
<dbReference type="OrthoDB" id="5243635at2"/>
<reference evidence="4 5" key="1">
    <citation type="submission" date="2015-05" db="EMBL/GenBank/DDBJ databases">
        <title>Genome sequence of Mycobacterium haemophilum.</title>
        <authorList>
            <person name="Greninger A.L."/>
            <person name="Cunningham G."/>
            <person name="Miller S."/>
        </authorList>
    </citation>
    <scope>NUCLEOTIDE SEQUENCE [LARGE SCALE GENOMIC DNA]</scope>
    <source>
        <strain evidence="5">UC1</strain>
    </source>
</reference>
<protein>
    <submittedName>
        <fullName evidence="4">Acetyltransferase</fullName>
    </submittedName>
</protein>
<dbReference type="Gene3D" id="3.40.630.30">
    <property type="match status" value="1"/>
</dbReference>
<dbReference type="GO" id="GO:0016747">
    <property type="term" value="F:acyltransferase activity, transferring groups other than amino-acyl groups"/>
    <property type="evidence" value="ECO:0007669"/>
    <property type="project" value="InterPro"/>
</dbReference>
<name>A0A0I9TGB4_9MYCO</name>
<organism evidence="4 5">
    <name type="scientific">Mycobacterium haemophilum</name>
    <dbReference type="NCBI Taxonomy" id="29311"/>
    <lineage>
        <taxon>Bacteria</taxon>
        <taxon>Bacillati</taxon>
        <taxon>Actinomycetota</taxon>
        <taxon>Actinomycetes</taxon>
        <taxon>Mycobacteriales</taxon>
        <taxon>Mycobacteriaceae</taxon>
        <taxon>Mycobacterium</taxon>
    </lineage>
</organism>
<dbReference type="EMBL" id="LDPR01000017">
    <property type="protein sequence ID" value="KLO35186.1"/>
    <property type="molecule type" value="Genomic_DNA"/>
</dbReference>
<keyword evidence="1 4" id="KW-0808">Transferase</keyword>
<dbReference type="Pfam" id="PF00583">
    <property type="entry name" value="Acetyltransf_1"/>
    <property type="match status" value="1"/>
</dbReference>
<sequence length="185" mass="21123">MTQIPDGIHIRQAEPADYDSVEKMHYPSWRQSYAGILAPHVLDMFGRQNWSDDEYIHRLDRPGWSMWLAEADGQLIGMSIFGPEPGNPDHLEIDALYVAVENQRQGVGSALLDHALRSQPADDIVLWCTENNYRARRFYESKGFKLDGRAFTWTLIPGVIEVPQVGYTLYRSARQAEVPRATPCF</sequence>
<feature type="domain" description="N-acetyltransferase" evidence="3">
    <location>
        <begin position="8"/>
        <end position="166"/>
    </location>
</feature>
<accession>A0A0I9TGB4</accession>